<organism evidence="5 6">
    <name type="scientific">Bacteroides oleiciplenus</name>
    <dbReference type="NCBI Taxonomy" id="626931"/>
    <lineage>
        <taxon>Bacteria</taxon>
        <taxon>Pseudomonadati</taxon>
        <taxon>Bacteroidota</taxon>
        <taxon>Bacteroidia</taxon>
        <taxon>Bacteroidales</taxon>
        <taxon>Bacteroidaceae</taxon>
        <taxon>Bacteroides</taxon>
    </lineage>
</organism>
<dbReference type="Pfam" id="PF01520">
    <property type="entry name" value="Amidase_3"/>
    <property type="match status" value="1"/>
</dbReference>
<dbReference type="InterPro" id="IPR002508">
    <property type="entry name" value="MurNAc-LAA_cat"/>
</dbReference>
<dbReference type="SMART" id="SM00646">
    <property type="entry name" value="Ami_3"/>
    <property type="match status" value="1"/>
</dbReference>
<sequence>MKVLIDNGHGVETSGKRSPDGCLREYAYTREIANRVVSQLHNAGVDAVRIVPEETDISLVDRVARANKAYIESGKQAILVSIHCNAMGSGTEWMSARGWSVFVGGNASQKSKILARKMAEIALTKDIKVRQPSKQCLYWTADLYICRKTNCPAVLVENFFQDNREDVDFLLSEAGKQRVVDIIVEGVVKYLSE</sequence>
<evidence type="ECO:0000313" key="5">
    <source>
        <dbReference type="EMBL" id="RGN31256.1"/>
    </source>
</evidence>
<dbReference type="Proteomes" id="UP000260983">
    <property type="component" value="Unassembled WGS sequence"/>
</dbReference>
<dbReference type="GO" id="GO:0009253">
    <property type="term" value="P:peptidoglycan catabolic process"/>
    <property type="evidence" value="ECO:0007669"/>
    <property type="project" value="InterPro"/>
</dbReference>
<feature type="domain" description="MurNAc-LAA" evidence="4">
    <location>
        <begin position="61"/>
        <end position="188"/>
    </location>
</feature>
<comment type="caution">
    <text evidence="5">The sequence shown here is derived from an EMBL/GenBank/DDBJ whole genome shotgun (WGS) entry which is preliminary data.</text>
</comment>
<name>A0A3E5B0Z3_9BACE</name>
<dbReference type="SUPFAM" id="SSF53187">
    <property type="entry name" value="Zn-dependent exopeptidases"/>
    <property type="match status" value="1"/>
</dbReference>
<dbReference type="AlphaFoldDB" id="A0A3E5B0Z3"/>
<dbReference type="InterPro" id="IPR050695">
    <property type="entry name" value="N-acetylmuramoyl_amidase_3"/>
</dbReference>
<evidence type="ECO:0000256" key="1">
    <source>
        <dbReference type="ARBA" id="ARBA00001561"/>
    </source>
</evidence>
<evidence type="ECO:0000256" key="2">
    <source>
        <dbReference type="ARBA" id="ARBA00011901"/>
    </source>
</evidence>
<protein>
    <recommendedName>
        <fullName evidence="2">N-acetylmuramoyl-L-alanine amidase</fullName>
        <ecNumber evidence="2">3.5.1.28</ecNumber>
    </recommendedName>
</protein>
<dbReference type="PANTHER" id="PTHR30404">
    <property type="entry name" value="N-ACETYLMURAMOYL-L-ALANINE AMIDASE"/>
    <property type="match status" value="1"/>
</dbReference>
<dbReference type="Gene3D" id="3.40.630.40">
    <property type="entry name" value="Zn-dependent exopeptidases"/>
    <property type="match status" value="1"/>
</dbReference>
<dbReference type="GO" id="GO:0030288">
    <property type="term" value="C:outer membrane-bounded periplasmic space"/>
    <property type="evidence" value="ECO:0007669"/>
    <property type="project" value="TreeGrafter"/>
</dbReference>
<dbReference type="CDD" id="cd02696">
    <property type="entry name" value="MurNAc-LAA"/>
    <property type="match status" value="1"/>
</dbReference>
<gene>
    <name evidence="5" type="ORF">DXB65_21340</name>
</gene>
<evidence type="ECO:0000259" key="4">
    <source>
        <dbReference type="SMART" id="SM00646"/>
    </source>
</evidence>
<dbReference type="RefSeq" id="WP_117725495.1">
    <property type="nucleotide sequence ID" value="NZ_QSUL01000020.1"/>
</dbReference>
<dbReference type="EMBL" id="QSUL01000020">
    <property type="protein sequence ID" value="RGN31256.1"/>
    <property type="molecule type" value="Genomic_DNA"/>
</dbReference>
<reference evidence="5 6" key="1">
    <citation type="submission" date="2018-08" db="EMBL/GenBank/DDBJ databases">
        <title>A genome reference for cultivated species of the human gut microbiota.</title>
        <authorList>
            <person name="Zou Y."/>
            <person name="Xue W."/>
            <person name="Luo G."/>
        </authorList>
    </citation>
    <scope>NUCLEOTIDE SEQUENCE [LARGE SCALE GENOMIC DNA]</scope>
    <source>
        <strain evidence="5 6">OM05-15BH</strain>
    </source>
</reference>
<accession>A0A3E5B0Z3</accession>
<proteinExistence type="predicted"/>
<comment type="catalytic activity">
    <reaction evidence="1">
        <text>Hydrolyzes the link between N-acetylmuramoyl residues and L-amino acid residues in certain cell-wall glycopeptides.</text>
        <dbReference type="EC" id="3.5.1.28"/>
    </reaction>
</comment>
<keyword evidence="3" id="KW-0378">Hydrolase</keyword>
<dbReference type="GO" id="GO:0008745">
    <property type="term" value="F:N-acetylmuramoyl-L-alanine amidase activity"/>
    <property type="evidence" value="ECO:0007669"/>
    <property type="project" value="UniProtKB-EC"/>
</dbReference>
<evidence type="ECO:0000256" key="3">
    <source>
        <dbReference type="ARBA" id="ARBA00022801"/>
    </source>
</evidence>
<dbReference type="EC" id="3.5.1.28" evidence="2"/>
<evidence type="ECO:0000313" key="6">
    <source>
        <dbReference type="Proteomes" id="UP000260983"/>
    </source>
</evidence>
<dbReference type="PANTHER" id="PTHR30404:SF0">
    <property type="entry name" value="N-ACETYLMURAMOYL-L-ALANINE AMIDASE AMIC"/>
    <property type="match status" value="1"/>
</dbReference>